<evidence type="ECO:0000256" key="4">
    <source>
        <dbReference type="ARBA" id="ARBA00023002"/>
    </source>
</evidence>
<proteinExistence type="inferred from homology"/>
<gene>
    <name evidence="7" type="ORF">QBZ16_002581</name>
</gene>
<evidence type="ECO:0000313" key="8">
    <source>
        <dbReference type="Proteomes" id="UP001255856"/>
    </source>
</evidence>
<keyword evidence="3" id="KW-0479">Metal-binding</keyword>
<dbReference type="SUPFAM" id="SSF51182">
    <property type="entry name" value="RmlC-like cupins"/>
    <property type="match status" value="1"/>
</dbReference>
<reference evidence="7" key="1">
    <citation type="submission" date="2021-01" db="EMBL/GenBank/DDBJ databases">
        <authorList>
            <person name="Eckstrom K.M.E."/>
        </authorList>
    </citation>
    <scope>NUCLEOTIDE SEQUENCE</scope>
    <source>
        <strain evidence="7">UVCC 0001</strain>
    </source>
</reference>
<dbReference type="InterPro" id="IPR011051">
    <property type="entry name" value="RmlC_Cupin_sf"/>
</dbReference>
<dbReference type="InterPro" id="IPR014710">
    <property type="entry name" value="RmlC-like_jellyroll"/>
</dbReference>
<accession>A0AAD9II48</accession>
<evidence type="ECO:0000256" key="1">
    <source>
        <dbReference type="ARBA" id="ARBA00006622"/>
    </source>
</evidence>
<comment type="caution">
    <text evidence="7">The sequence shown here is derived from an EMBL/GenBank/DDBJ whole genome shotgun (WGS) entry which is preliminary data.</text>
</comment>
<dbReference type="Proteomes" id="UP001255856">
    <property type="component" value="Unassembled WGS sequence"/>
</dbReference>
<organism evidence="7 8">
    <name type="scientific">Prototheca wickerhamii</name>
    <dbReference type="NCBI Taxonomy" id="3111"/>
    <lineage>
        <taxon>Eukaryota</taxon>
        <taxon>Viridiplantae</taxon>
        <taxon>Chlorophyta</taxon>
        <taxon>core chlorophytes</taxon>
        <taxon>Trebouxiophyceae</taxon>
        <taxon>Chlorellales</taxon>
        <taxon>Chlorellaceae</taxon>
        <taxon>Prototheca</taxon>
    </lineage>
</organism>
<sequence length="241" mass="26614">MHLQPRTLQSVFDLARLTFGQGRPPSPGQLDLLRRALARVRLDELGLSGRSEDLPLTRLPGTKRSPIKYLHIYEDEEVSLGIFCLPKGACIPLHNHPGMTVLSRVLVGELHVLSFDWAPEEADAAPGPGRPARRVLNRVLRAGDMPAMLLPESNGNIHQFMAVSDCAVLDLLTPPYDMDEGRDCTYYRVVDAQGSRGHRLVETEPPSDFAVVDATYQGRRPSLRLSKALLATNKSVAHARV</sequence>
<keyword evidence="4" id="KW-0560">Oxidoreductase</keyword>
<name>A0AAD9II48_PROWI</name>
<comment type="catalytic activity">
    <reaction evidence="6">
        <text>L-cysteine + O2 = 3-sulfino-L-alanine + H(+)</text>
        <dbReference type="Rhea" id="RHEA:20441"/>
        <dbReference type="ChEBI" id="CHEBI:15378"/>
        <dbReference type="ChEBI" id="CHEBI:15379"/>
        <dbReference type="ChEBI" id="CHEBI:35235"/>
        <dbReference type="ChEBI" id="CHEBI:61085"/>
        <dbReference type="EC" id="1.13.11.20"/>
    </reaction>
    <physiologicalReaction direction="left-to-right" evidence="6">
        <dbReference type="Rhea" id="RHEA:20442"/>
    </physiologicalReaction>
</comment>
<dbReference type="EMBL" id="JASFZW010000003">
    <property type="protein sequence ID" value="KAK2078891.1"/>
    <property type="molecule type" value="Genomic_DNA"/>
</dbReference>
<dbReference type="GO" id="GO:0070483">
    <property type="term" value="P:detection of hypoxia"/>
    <property type="evidence" value="ECO:0007669"/>
    <property type="project" value="UniProtKB-ARBA"/>
</dbReference>
<dbReference type="GO" id="GO:0046872">
    <property type="term" value="F:metal ion binding"/>
    <property type="evidence" value="ECO:0007669"/>
    <property type="project" value="UniProtKB-KW"/>
</dbReference>
<evidence type="ECO:0000313" key="7">
    <source>
        <dbReference type="EMBL" id="KAK2078891.1"/>
    </source>
</evidence>
<protein>
    <recommendedName>
        <fullName evidence="2">cysteine dioxygenase</fullName>
        <ecNumber evidence="2">1.13.11.20</ecNumber>
    </recommendedName>
</protein>
<dbReference type="Pfam" id="PF07847">
    <property type="entry name" value="PCO_ADO"/>
    <property type="match status" value="1"/>
</dbReference>
<evidence type="ECO:0000256" key="5">
    <source>
        <dbReference type="ARBA" id="ARBA00023004"/>
    </source>
</evidence>
<evidence type="ECO:0000256" key="6">
    <source>
        <dbReference type="ARBA" id="ARBA00024284"/>
    </source>
</evidence>
<keyword evidence="5" id="KW-0408">Iron</keyword>
<evidence type="ECO:0000256" key="2">
    <source>
        <dbReference type="ARBA" id="ARBA00013133"/>
    </source>
</evidence>
<dbReference type="PANTHER" id="PTHR22966:SF61">
    <property type="entry name" value="2-AMINOETHANETHIOL DIOXYGENASE"/>
    <property type="match status" value="1"/>
</dbReference>
<dbReference type="Gene3D" id="2.60.120.10">
    <property type="entry name" value="Jelly Rolls"/>
    <property type="match status" value="1"/>
</dbReference>
<comment type="similarity">
    <text evidence="1">Belongs to the cysteine dioxygenase family.</text>
</comment>
<dbReference type="CDD" id="cd20289">
    <property type="entry name" value="cupin_ADO"/>
    <property type="match status" value="1"/>
</dbReference>
<dbReference type="GO" id="GO:0017172">
    <property type="term" value="F:cysteine dioxygenase activity"/>
    <property type="evidence" value="ECO:0007669"/>
    <property type="project" value="UniProtKB-EC"/>
</dbReference>
<dbReference type="EC" id="1.13.11.20" evidence="2"/>
<dbReference type="PANTHER" id="PTHR22966">
    <property type="entry name" value="2-AMINOETHANETHIOL DIOXYGENASE"/>
    <property type="match status" value="1"/>
</dbReference>
<dbReference type="AlphaFoldDB" id="A0AAD9II48"/>
<dbReference type="InterPro" id="IPR012864">
    <property type="entry name" value="PCO/ADO"/>
</dbReference>
<keyword evidence="8" id="KW-1185">Reference proteome</keyword>
<evidence type="ECO:0000256" key="3">
    <source>
        <dbReference type="ARBA" id="ARBA00022723"/>
    </source>
</evidence>